<dbReference type="Pfam" id="PF03401">
    <property type="entry name" value="TctC"/>
    <property type="match status" value="1"/>
</dbReference>
<dbReference type="InterPro" id="IPR006311">
    <property type="entry name" value="TAT_signal"/>
</dbReference>
<organism evidence="2 3">
    <name type="scientific">Caldovatus sediminis</name>
    <dbReference type="NCBI Taxonomy" id="2041189"/>
    <lineage>
        <taxon>Bacteria</taxon>
        <taxon>Pseudomonadati</taxon>
        <taxon>Pseudomonadota</taxon>
        <taxon>Alphaproteobacteria</taxon>
        <taxon>Acetobacterales</taxon>
        <taxon>Roseomonadaceae</taxon>
        <taxon>Caldovatus</taxon>
    </lineage>
</organism>
<protein>
    <recommendedName>
        <fullName evidence="4">Tripartite tricarboxylate transporter substrate binding protein</fullName>
    </recommendedName>
</protein>
<dbReference type="RefSeq" id="WP_188900559.1">
    <property type="nucleotide sequence ID" value="NZ_BMKS01000006.1"/>
</dbReference>
<dbReference type="AlphaFoldDB" id="A0A8J2ZCA9"/>
<comment type="similarity">
    <text evidence="1">Belongs to the UPF0065 (bug) family.</text>
</comment>
<dbReference type="PROSITE" id="PS51318">
    <property type="entry name" value="TAT"/>
    <property type="match status" value="1"/>
</dbReference>
<dbReference type="Gene3D" id="3.40.190.10">
    <property type="entry name" value="Periplasmic binding protein-like II"/>
    <property type="match status" value="1"/>
</dbReference>
<dbReference type="PANTHER" id="PTHR42928:SF5">
    <property type="entry name" value="BLR1237 PROTEIN"/>
    <property type="match status" value="1"/>
</dbReference>
<dbReference type="CDD" id="cd07012">
    <property type="entry name" value="PBP2_Bug_TTT"/>
    <property type="match status" value="1"/>
</dbReference>
<dbReference type="EMBL" id="BMKS01000006">
    <property type="protein sequence ID" value="GGG35702.1"/>
    <property type="molecule type" value="Genomic_DNA"/>
</dbReference>
<reference evidence="2 3" key="1">
    <citation type="journal article" date="2014" name="Int. J. Syst. Evol. Microbiol.">
        <title>Complete genome sequence of Corynebacterium casei LMG S-19264T (=DSM 44701T), isolated from a smear-ripened cheese.</title>
        <authorList>
            <consortium name="US DOE Joint Genome Institute (JGI-PGF)"/>
            <person name="Walter F."/>
            <person name="Albersmeier A."/>
            <person name="Kalinowski J."/>
            <person name="Ruckert C."/>
        </authorList>
    </citation>
    <scope>NUCLEOTIDE SEQUENCE [LARGE SCALE GENOMIC DNA]</scope>
    <source>
        <strain evidence="2 3">CGMCC 1.16330</strain>
    </source>
</reference>
<sequence>MQRREFLAATAAAALAGTAPVRAGAQPLPNLPWRPERPVTIIVPWAAGGSTDQMARIVAAELENAIGQRFVVVNQPGASGSIGTRNALEAPRDGLTWAAGAAVDVGCYKVLGLLDTELKDWHLFLAVANVNIVVANPNSGFRDFGQLLEALKARGQSIGVSTAGVSSAGHNFMEAIRAATGIQYRHATYDGGAPATVAAVSGEVPVGAVLLVEAAEMIKARRLIPLAVQAEQPVTLAGYGEIPSIRRWIPDIPAPLNYFGIWVPKGVPEPVVQTMSRVWEERIANSQRLKDYAAQRAALFTPLHGQQAYDEAWKMVRQTAWLYYDGGKARISPDTVGIQRL</sequence>
<keyword evidence="3" id="KW-1185">Reference proteome</keyword>
<dbReference type="InterPro" id="IPR005064">
    <property type="entry name" value="BUG"/>
</dbReference>
<evidence type="ECO:0000313" key="3">
    <source>
        <dbReference type="Proteomes" id="UP000597507"/>
    </source>
</evidence>
<accession>A0A8J2ZCA9</accession>
<evidence type="ECO:0008006" key="4">
    <source>
        <dbReference type="Google" id="ProtNLM"/>
    </source>
</evidence>
<dbReference type="InterPro" id="IPR042100">
    <property type="entry name" value="Bug_dom1"/>
</dbReference>
<dbReference type="SUPFAM" id="SSF53850">
    <property type="entry name" value="Periplasmic binding protein-like II"/>
    <property type="match status" value="1"/>
</dbReference>
<gene>
    <name evidence="2" type="ORF">GCM10010964_24480</name>
</gene>
<dbReference type="PIRSF" id="PIRSF017082">
    <property type="entry name" value="YflP"/>
    <property type="match status" value="1"/>
</dbReference>
<dbReference type="PANTHER" id="PTHR42928">
    <property type="entry name" value="TRICARBOXYLATE-BINDING PROTEIN"/>
    <property type="match status" value="1"/>
</dbReference>
<evidence type="ECO:0000256" key="1">
    <source>
        <dbReference type="ARBA" id="ARBA00006987"/>
    </source>
</evidence>
<evidence type="ECO:0000313" key="2">
    <source>
        <dbReference type="EMBL" id="GGG35702.1"/>
    </source>
</evidence>
<comment type="caution">
    <text evidence="2">The sequence shown here is derived from an EMBL/GenBank/DDBJ whole genome shotgun (WGS) entry which is preliminary data.</text>
</comment>
<name>A0A8J2ZCA9_9PROT</name>
<dbReference type="Proteomes" id="UP000597507">
    <property type="component" value="Unassembled WGS sequence"/>
</dbReference>
<proteinExistence type="inferred from homology"/>
<dbReference type="Gene3D" id="3.40.190.150">
    <property type="entry name" value="Bordetella uptake gene, domain 1"/>
    <property type="match status" value="1"/>
</dbReference>